<comment type="caution">
    <text evidence="3">Lacks conserved residue(s) required for the propagation of feature annotation.</text>
</comment>
<dbReference type="EMBL" id="AAGW02051585">
    <property type="status" value="NOT_ANNOTATED_CDS"/>
    <property type="molecule type" value="Genomic_DNA"/>
</dbReference>
<proteinExistence type="predicted"/>
<evidence type="ECO:0000256" key="4">
    <source>
        <dbReference type="SAM" id="MobiDB-lite"/>
    </source>
</evidence>
<accession>A0A5F9CN93</accession>
<dbReference type="Ensembl" id="ENSOCUT00000056340.1">
    <property type="protein sequence ID" value="ENSOCUP00000035184.1"/>
    <property type="gene ID" value="ENSOCUG00000014480.4"/>
</dbReference>
<dbReference type="PROSITE" id="PS01180">
    <property type="entry name" value="CUB"/>
    <property type="match status" value="1"/>
</dbReference>
<dbReference type="GO" id="GO:0072562">
    <property type="term" value="C:blood microparticle"/>
    <property type="evidence" value="ECO:0007669"/>
    <property type="project" value="TreeGrafter"/>
</dbReference>
<dbReference type="SUPFAM" id="SSF49854">
    <property type="entry name" value="Spermadhesin, CUB domain"/>
    <property type="match status" value="1"/>
</dbReference>
<evidence type="ECO:0000256" key="3">
    <source>
        <dbReference type="PROSITE-ProRule" id="PRU00059"/>
    </source>
</evidence>
<dbReference type="EMBL" id="AAGW02051584">
    <property type="status" value="NOT_ANNOTATED_CDS"/>
    <property type="molecule type" value="Genomic_DNA"/>
</dbReference>
<dbReference type="Pfam" id="PF00431">
    <property type="entry name" value="CUB"/>
    <property type="match status" value="1"/>
</dbReference>
<sequence length="190" mass="20796">MPGPRMGKPWRSPPSTSCSGKMWWLLLWGVLQACPTQGFVLLAQQHPQQFSSPGYPEPYLKGQESALDIQAPEGFAVRLVFQDFDLEPSQDCEGDSVTISANGKDLSRLCGQQGSPLGSCPSPREFVSSGRRLHLTFRTRSTLENKSAHLHRGFLAVYQAVGECPWGSSREGASAPSPPATHTHHVLKQQ</sequence>
<organism evidence="7 8">
    <name type="scientific">Oryctolagus cuniculus</name>
    <name type="common">Rabbit</name>
    <dbReference type="NCBI Taxonomy" id="9986"/>
    <lineage>
        <taxon>Eukaryota</taxon>
        <taxon>Metazoa</taxon>
        <taxon>Chordata</taxon>
        <taxon>Craniata</taxon>
        <taxon>Vertebrata</taxon>
        <taxon>Euteleostomi</taxon>
        <taxon>Mammalia</taxon>
        <taxon>Eutheria</taxon>
        <taxon>Euarchontoglires</taxon>
        <taxon>Glires</taxon>
        <taxon>Lagomorpha</taxon>
        <taxon>Leporidae</taxon>
        <taxon>Oryctolagus</taxon>
    </lineage>
</organism>
<dbReference type="InterPro" id="IPR000859">
    <property type="entry name" value="CUB_dom"/>
</dbReference>
<evidence type="ECO:0000313" key="8">
    <source>
        <dbReference type="Proteomes" id="UP000001811"/>
    </source>
</evidence>
<protein>
    <submittedName>
        <fullName evidence="7">Complement C1r</fullName>
    </submittedName>
</protein>
<dbReference type="SMART" id="SM00042">
    <property type="entry name" value="CUB"/>
    <property type="match status" value="1"/>
</dbReference>
<dbReference type="Bgee" id="ENSOCUG00000014480">
    <property type="expression patterns" value="Expressed in liver and 18 other cell types or tissues"/>
</dbReference>
<reference evidence="7" key="3">
    <citation type="submission" date="2025-09" db="UniProtKB">
        <authorList>
            <consortium name="Ensembl"/>
        </authorList>
    </citation>
    <scope>IDENTIFICATION</scope>
    <source>
        <strain evidence="7">Thorbecke</strain>
    </source>
</reference>
<evidence type="ECO:0000256" key="5">
    <source>
        <dbReference type="SAM" id="SignalP"/>
    </source>
</evidence>
<dbReference type="GO" id="GO:0031638">
    <property type="term" value="P:zymogen activation"/>
    <property type="evidence" value="ECO:0007669"/>
    <property type="project" value="TreeGrafter"/>
</dbReference>
<evidence type="ECO:0000256" key="2">
    <source>
        <dbReference type="ARBA" id="ARBA00023180"/>
    </source>
</evidence>
<dbReference type="GO" id="GO:0004252">
    <property type="term" value="F:serine-type endopeptidase activity"/>
    <property type="evidence" value="ECO:0007669"/>
    <property type="project" value="TreeGrafter"/>
</dbReference>
<evidence type="ECO:0000256" key="1">
    <source>
        <dbReference type="ARBA" id="ARBA00023157"/>
    </source>
</evidence>
<reference evidence="7 8" key="1">
    <citation type="journal article" date="2011" name="Nature">
        <title>A high-resolution map of human evolutionary constraint using 29 mammals.</title>
        <authorList>
            <person name="Lindblad-Toh K."/>
            <person name="Garber M."/>
            <person name="Zuk O."/>
            <person name="Lin M.F."/>
            <person name="Parker B.J."/>
            <person name="Washietl S."/>
            <person name="Kheradpour P."/>
            <person name="Ernst J."/>
            <person name="Jordan G."/>
            <person name="Mauceli E."/>
            <person name="Ward L.D."/>
            <person name="Lowe C.B."/>
            <person name="Holloway A.K."/>
            <person name="Clamp M."/>
            <person name="Gnerre S."/>
            <person name="Alfoldi J."/>
            <person name="Beal K."/>
            <person name="Chang J."/>
            <person name="Clawson H."/>
            <person name="Cuff J."/>
            <person name="Di Palma F."/>
            <person name="Fitzgerald S."/>
            <person name="Flicek P."/>
            <person name="Guttman M."/>
            <person name="Hubisz M.J."/>
            <person name="Jaffe D.B."/>
            <person name="Jungreis I."/>
            <person name="Kent W.J."/>
            <person name="Kostka D."/>
            <person name="Lara M."/>
            <person name="Martins A.L."/>
            <person name="Massingham T."/>
            <person name="Moltke I."/>
            <person name="Raney B.J."/>
            <person name="Rasmussen M.D."/>
            <person name="Robinson J."/>
            <person name="Stark A."/>
            <person name="Vilella A.J."/>
            <person name="Wen J."/>
            <person name="Xie X."/>
            <person name="Zody M.C."/>
            <person name="Baldwin J."/>
            <person name="Bloom T."/>
            <person name="Chin C.W."/>
            <person name="Heiman D."/>
            <person name="Nicol R."/>
            <person name="Nusbaum C."/>
            <person name="Young S."/>
            <person name="Wilkinson J."/>
            <person name="Worley K.C."/>
            <person name="Kovar C.L."/>
            <person name="Muzny D.M."/>
            <person name="Gibbs R.A."/>
            <person name="Cree A."/>
            <person name="Dihn H.H."/>
            <person name="Fowler G."/>
            <person name="Jhangiani S."/>
            <person name="Joshi V."/>
            <person name="Lee S."/>
            <person name="Lewis L.R."/>
            <person name="Nazareth L.V."/>
            <person name="Okwuonu G."/>
            <person name="Santibanez J."/>
            <person name="Warren W.C."/>
            <person name="Mardis E.R."/>
            <person name="Weinstock G.M."/>
            <person name="Wilson R.K."/>
            <person name="Delehaunty K."/>
            <person name="Dooling D."/>
            <person name="Fronik C."/>
            <person name="Fulton L."/>
            <person name="Fulton B."/>
            <person name="Graves T."/>
            <person name="Minx P."/>
            <person name="Sodergren E."/>
            <person name="Birney E."/>
            <person name="Margulies E.H."/>
            <person name="Herrero J."/>
            <person name="Green E.D."/>
            <person name="Haussler D."/>
            <person name="Siepel A."/>
            <person name="Goldman N."/>
            <person name="Pollard K.S."/>
            <person name="Pedersen J.S."/>
            <person name="Lander E.S."/>
            <person name="Kellis M."/>
        </authorList>
    </citation>
    <scope>NUCLEOTIDE SEQUENCE [LARGE SCALE GENOMIC DNA]</scope>
    <source>
        <strain evidence="7 8">Thorbecke inbred</strain>
    </source>
</reference>
<dbReference type="GeneTree" id="ENSGT00940000158621"/>
<dbReference type="Proteomes" id="UP000001811">
    <property type="component" value="Chromosome 8"/>
</dbReference>
<gene>
    <name evidence="7" type="primary">C1R</name>
</gene>
<dbReference type="PROSITE" id="PS51257">
    <property type="entry name" value="PROKAR_LIPOPROTEIN"/>
    <property type="match status" value="1"/>
</dbReference>
<dbReference type="InterPro" id="IPR035914">
    <property type="entry name" value="Sperma_CUB_dom_sf"/>
</dbReference>
<feature type="domain" description="CUB" evidence="6">
    <location>
        <begin position="18"/>
        <end position="161"/>
    </location>
</feature>
<feature type="region of interest" description="Disordered" evidence="4">
    <location>
        <begin position="168"/>
        <end position="190"/>
    </location>
</feature>
<feature type="signal peptide" evidence="5">
    <location>
        <begin position="1"/>
        <end position="38"/>
    </location>
</feature>
<keyword evidence="5" id="KW-0732">Signal</keyword>
<evidence type="ECO:0000313" key="7">
    <source>
        <dbReference type="Ensembl" id="ENSOCUP00000035184.1"/>
    </source>
</evidence>
<dbReference type="Gene3D" id="2.60.120.290">
    <property type="entry name" value="Spermadhesin, CUB domain"/>
    <property type="match status" value="1"/>
</dbReference>
<dbReference type="PANTHER" id="PTHR24255">
    <property type="entry name" value="COMPLEMENT COMPONENT 1, S SUBCOMPONENT-RELATED"/>
    <property type="match status" value="1"/>
</dbReference>
<keyword evidence="8" id="KW-1185">Reference proteome</keyword>
<evidence type="ECO:0000259" key="6">
    <source>
        <dbReference type="PROSITE" id="PS01180"/>
    </source>
</evidence>
<keyword evidence="1" id="KW-1015">Disulfide bond</keyword>
<keyword evidence="2" id="KW-0325">Glycoprotein</keyword>
<name>A0A5F9CN93_RABIT</name>
<dbReference type="PANTHER" id="PTHR24255:SF25">
    <property type="entry name" value="COMPLEMENT C1R SUBCOMPONENT"/>
    <property type="match status" value="1"/>
</dbReference>
<dbReference type="CDD" id="cd00041">
    <property type="entry name" value="CUB"/>
    <property type="match status" value="1"/>
</dbReference>
<feature type="chain" id="PRO_5023906940" evidence="5">
    <location>
        <begin position="39"/>
        <end position="190"/>
    </location>
</feature>
<dbReference type="EMBL" id="AAGW02051583">
    <property type="status" value="NOT_ANNOTATED_CDS"/>
    <property type="molecule type" value="Genomic_DNA"/>
</dbReference>
<dbReference type="AlphaFoldDB" id="A0A5F9CN93"/>
<reference evidence="7" key="2">
    <citation type="submission" date="2025-08" db="UniProtKB">
        <authorList>
            <consortium name="Ensembl"/>
        </authorList>
    </citation>
    <scope>IDENTIFICATION</scope>
    <source>
        <strain evidence="7">Thorbecke</strain>
    </source>
</reference>
<dbReference type="EMBL" id="AAGW02051586">
    <property type="status" value="NOT_ANNOTATED_CDS"/>
    <property type="molecule type" value="Genomic_DNA"/>
</dbReference>